<comment type="caution">
    <text evidence="7">The sequence shown here is derived from an EMBL/GenBank/DDBJ whole genome shotgun (WGS) entry which is preliminary data.</text>
</comment>
<dbReference type="PRINTS" id="PR00455">
    <property type="entry name" value="HTHTETR"/>
</dbReference>
<dbReference type="SUPFAM" id="SSF46689">
    <property type="entry name" value="Homeodomain-like"/>
    <property type="match status" value="1"/>
</dbReference>
<organism evidence="7 8">
    <name type="scientific">Pseudaquabacterium pictum</name>
    <dbReference type="NCBI Taxonomy" id="2315236"/>
    <lineage>
        <taxon>Bacteria</taxon>
        <taxon>Pseudomonadati</taxon>
        <taxon>Pseudomonadota</taxon>
        <taxon>Betaproteobacteria</taxon>
        <taxon>Burkholderiales</taxon>
        <taxon>Sphaerotilaceae</taxon>
        <taxon>Pseudaquabacterium</taxon>
    </lineage>
</organism>
<dbReference type="InterPro" id="IPR050109">
    <property type="entry name" value="HTH-type_TetR-like_transc_reg"/>
</dbReference>
<evidence type="ECO:0000256" key="2">
    <source>
        <dbReference type="ARBA" id="ARBA00023125"/>
    </source>
</evidence>
<proteinExistence type="predicted"/>
<dbReference type="PROSITE" id="PS50977">
    <property type="entry name" value="HTH_TETR_2"/>
    <property type="match status" value="1"/>
</dbReference>
<dbReference type="RefSeq" id="WP_137732863.1">
    <property type="nucleotide sequence ID" value="NZ_BJCL01000004.1"/>
</dbReference>
<evidence type="ECO:0000313" key="7">
    <source>
        <dbReference type="EMBL" id="GCL63125.1"/>
    </source>
</evidence>
<evidence type="ECO:0000256" key="5">
    <source>
        <dbReference type="SAM" id="MobiDB-lite"/>
    </source>
</evidence>
<feature type="DNA-binding region" description="H-T-H motif" evidence="4">
    <location>
        <begin position="46"/>
        <end position="65"/>
    </location>
</feature>
<gene>
    <name evidence="7" type="ORF">AQPW35_22060</name>
</gene>
<dbReference type="Proteomes" id="UP000301751">
    <property type="component" value="Unassembled WGS sequence"/>
</dbReference>
<name>A0A480ATR3_9BURK</name>
<reference evidence="8" key="1">
    <citation type="submission" date="2019-03" db="EMBL/GenBank/DDBJ databases">
        <title>Aquabacterium pictum sp.nov., the first bacteriochlorophyll a-containing freshwater bacterium in the genus Aquabacterium of the class Betaproteobacteria.</title>
        <authorList>
            <person name="Hirose S."/>
            <person name="Tank M."/>
            <person name="Hara E."/>
            <person name="Tamaki H."/>
            <person name="Takaichi S."/>
            <person name="Haruta S."/>
            <person name="Hanada S."/>
        </authorList>
    </citation>
    <scope>NUCLEOTIDE SEQUENCE [LARGE SCALE GENOMIC DNA]</scope>
    <source>
        <strain evidence="8">W35</strain>
    </source>
</reference>
<dbReference type="PANTHER" id="PTHR30055">
    <property type="entry name" value="HTH-TYPE TRANSCRIPTIONAL REGULATOR RUTR"/>
    <property type="match status" value="1"/>
</dbReference>
<dbReference type="AlphaFoldDB" id="A0A480ATR3"/>
<evidence type="ECO:0000256" key="3">
    <source>
        <dbReference type="ARBA" id="ARBA00023163"/>
    </source>
</evidence>
<keyword evidence="2 4" id="KW-0238">DNA-binding</keyword>
<evidence type="ECO:0000259" key="6">
    <source>
        <dbReference type="PROSITE" id="PS50977"/>
    </source>
</evidence>
<keyword evidence="3" id="KW-0804">Transcription</keyword>
<dbReference type="GO" id="GO:0003700">
    <property type="term" value="F:DNA-binding transcription factor activity"/>
    <property type="evidence" value="ECO:0007669"/>
    <property type="project" value="TreeGrafter"/>
</dbReference>
<dbReference type="EMBL" id="BJCL01000004">
    <property type="protein sequence ID" value="GCL63125.1"/>
    <property type="molecule type" value="Genomic_DNA"/>
</dbReference>
<evidence type="ECO:0000313" key="8">
    <source>
        <dbReference type="Proteomes" id="UP000301751"/>
    </source>
</evidence>
<dbReference type="Gene3D" id="1.10.357.10">
    <property type="entry name" value="Tetracycline Repressor, domain 2"/>
    <property type="match status" value="1"/>
</dbReference>
<keyword evidence="8" id="KW-1185">Reference proteome</keyword>
<dbReference type="GO" id="GO:0000976">
    <property type="term" value="F:transcription cis-regulatory region binding"/>
    <property type="evidence" value="ECO:0007669"/>
    <property type="project" value="TreeGrafter"/>
</dbReference>
<accession>A0A480ATR3</accession>
<feature type="domain" description="HTH tetR-type" evidence="6">
    <location>
        <begin position="23"/>
        <end position="83"/>
    </location>
</feature>
<protein>
    <recommendedName>
        <fullName evidence="6">HTH tetR-type domain-containing protein</fullName>
    </recommendedName>
</protein>
<dbReference type="InterPro" id="IPR009057">
    <property type="entry name" value="Homeodomain-like_sf"/>
</dbReference>
<dbReference type="OrthoDB" id="5816932at2"/>
<dbReference type="InterPro" id="IPR001647">
    <property type="entry name" value="HTH_TetR"/>
</dbReference>
<dbReference type="PANTHER" id="PTHR30055:SF234">
    <property type="entry name" value="HTH-TYPE TRANSCRIPTIONAL REGULATOR BETI"/>
    <property type="match status" value="1"/>
</dbReference>
<evidence type="ECO:0000256" key="4">
    <source>
        <dbReference type="PROSITE-ProRule" id="PRU00335"/>
    </source>
</evidence>
<dbReference type="Pfam" id="PF00440">
    <property type="entry name" value="TetR_N"/>
    <property type="match status" value="1"/>
</dbReference>
<keyword evidence="1" id="KW-0805">Transcription regulation</keyword>
<sequence length="227" mass="24000">MRPPPCSTPRPTRSQGPRAEQADATRAHLIGTAIDLLGAGSYQGATVFEVAKAAGLTPGAVQHHFGSKAVLMVEVIDAILRDSGPDGVAWPAADLPLAARCDGLVQALWQRAYAPPRFLAAWAVYFGSAAEPELRLQVAQKRQAVTRTLIDRFLAVLPELQATTEAPALVQLVLSGLRGLGMVRLFGDPGPAEAAQLQLLGRLLLSHCQCAAPPATPAPVPRPHRKP</sequence>
<evidence type="ECO:0000256" key="1">
    <source>
        <dbReference type="ARBA" id="ARBA00023015"/>
    </source>
</evidence>
<feature type="region of interest" description="Disordered" evidence="5">
    <location>
        <begin position="1"/>
        <end position="22"/>
    </location>
</feature>